<sequence>MREFKGWFVFILFALGACGPISERKQPPPTLEQLAAADLNLSGEQLANAYCATCHVKPEPEILTKVIWQEKVLPEMRKRMGLFLEEDFGTTMPIDMDVPDGVYSDFPYIKKDDWAKLKSYYLENAPDNPLPQEGRKEIIAGVPGFQMIQPEYAETYANLVTMLRVHPQTGDLWLGHRFKSLFVLDSKNDFQILDSIGTDTAPIDIRWGEIDDTFELLTMGLMDPSNDSVGQISRYKKVNSSWEVEPLVQSLQRPVQVEYADFNKDGKLDKVISEFGNHLGELSLFLSEGESWKKQMLTTNPGARRVVAEDLDDDGDLDILVLMTQANEGFFAYINEGEGVFKEKAILRFQPAFGSSDFRFVDMNKDGLKDLVLVNGDNADLSQILKNYHGVRIFLNKGDLDFELAWFYPMYGASGLEVEDFDQDGDSDLFVLAFFPDQTQKPRQDLLYFEQKEQMDFNPFAPAVGFDSHWLTMTKGDLDKDGDMDVVVGTFEFQDLYSKSNKPWKPIVIFKNQKK</sequence>
<proteinExistence type="predicted"/>
<evidence type="ECO:0000256" key="1">
    <source>
        <dbReference type="ARBA" id="ARBA00022729"/>
    </source>
</evidence>
<organism evidence="2 3">
    <name type="scientific">Algoriphagus pacificus</name>
    <dbReference type="NCBI Taxonomy" id="2811234"/>
    <lineage>
        <taxon>Bacteria</taxon>
        <taxon>Pseudomonadati</taxon>
        <taxon>Bacteroidota</taxon>
        <taxon>Cytophagia</taxon>
        <taxon>Cytophagales</taxon>
        <taxon>Cyclobacteriaceae</taxon>
        <taxon>Algoriphagus</taxon>
    </lineage>
</organism>
<evidence type="ECO:0000313" key="3">
    <source>
        <dbReference type="Proteomes" id="UP000664480"/>
    </source>
</evidence>
<dbReference type="SUPFAM" id="SSF46626">
    <property type="entry name" value="Cytochrome c"/>
    <property type="match status" value="1"/>
</dbReference>
<gene>
    <name evidence="2" type="ORF">J0A69_17220</name>
</gene>
<dbReference type="Gene3D" id="2.130.10.130">
    <property type="entry name" value="Integrin alpha, N-terminal"/>
    <property type="match status" value="1"/>
</dbReference>
<name>A0ABS3CK98_9BACT</name>
<dbReference type="InterPro" id="IPR028994">
    <property type="entry name" value="Integrin_alpha_N"/>
</dbReference>
<keyword evidence="3" id="KW-1185">Reference proteome</keyword>
<evidence type="ECO:0000313" key="2">
    <source>
        <dbReference type="EMBL" id="MBN7817185.1"/>
    </source>
</evidence>
<comment type="caution">
    <text evidence="2">The sequence shown here is derived from an EMBL/GenBank/DDBJ whole genome shotgun (WGS) entry which is preliminary data.</text>
</comment>
<dbReference type="EMBL" id="JAFKCU010000004">
    <property type="protein sequence ID" value="MBN7817185.1"/>
    <property type="molecule type" value="Genomic_DNA"/>
</dbReference>
<dbReference type="Pfam" id="PF13517">
    <property type="entry name" value="FG-GAP_3"/>
    <property type="match status" value="1"/>
</dbReference>
<dbReference type="SUPFAM" id="SSF69318">
    <property type="entry name" value="Integrin alpha N-terminal domain"/>
    <property type="match status" value="1"/>
</dbReference>
<dbReference type="InterPro" id="IPR013517">
    <property type="entry name" value="FG-GAP"/>
</dbReference>
<protein>
    <submittedName>
        <fullName evidence="2">VCBS repeat-containing protein</fullName>
    </submittedName>
</protein>
<dbReference type="InterPro" id="IPR036909">
    <property type="entry name" value="Cyt_c-like_dom_sf"/>
</dbReference>
<dbReference type="PROSITE" id="PS51257">
    <property type="entry name" value="PROKAR_LIPOPROTEIN"/>
    <property type="match status" value="1"/>
</dbReference>
<keyword evidence="1" id="KW-0732">Signal</keyword>
<accession>A0ABS3CK98</accession>
<dbReference type="PANTHER" id="PTHR46580">
    <property type="entry name" value="SENSOR KINASE-RELATED"/>
    <property type="match status" value="1"/>
</dbReference>
<dbReference type="Proteomes" id="UP000664480">
    <property type="component" value="Unassembled WGS sequence"/>
</dbReference>
<dbReference type="RefSeq" id="WP_206587857.1">
    <property type="nucleotide sequence ID" value="NZ_JAFKCU010000004.1"/>
</dbReference>
<reference evidence="2 3" key="1">
    <citation type="submission" date="2021-03" db="EMBL/GenBank/DDBJ databases">
        <title>novel species isolated from a fishpond in China.</title>
        <authorList>
            <person name="Lu H."/>
            <person name="Cai Z."/>
        </authorList>
    </citation>
    <scope>NUCLEOTIDE SEQUENCE [LARGE SCALE GENOMIC DNA]</scope>
    <source>
        <strain evidence="2 3">YJ13C</strain>
    </source>
</reference>